<evidence type="ECO:0000256" key="1">
    <source>
        <dbReference type="ARBA" id="ARBA00012528"/>
    </source>
</evidence>
<dbReference type="NCBIfam" id="TIGR00254">
    <property type="entry name" value="GGDEF"/>
    <property type="match status" value="1"/>
</dbReference>
<evidence type="ECO:0000256" key="2">
    <source>
        <dbReference type="ARBA" id="ARBA00034247"/>
    </source>
</evidence>
<dbReference type="InterPro" id="IPR043128">
    <property type="entry name" value="Rev_trsase/Diguanyl_cyclase"/>
</dbReference>
<sequence length="390" mass="41914">MPLDLMTPPPLEPPEFDGASPPSAARRHARPPWLAPGGQRGTLVMLVGSVIGLLGHVGFLVLFVAYGLAFMAAVNVGSVLLWLAAGRVALRGHHGAAIAIACVELVVHACLAVWQVGLGAGFQYYLWSAACLLVLNPHMRSDIALVAGVCVSLVFASLHLIFPIGAIAAPLREVQGILNYVNALCAPLPIVFVVIMVRQVSRHQETALREVAARDEVTGVFNRRHGMRVLNRALETAGRDGDTLFVMLGDVDHFKSINDTFGHHVGDGVLAQVAATLACGLRSDDMLCRWGGEEFLMVFSGFPHHGIRERMDTLRRTLVHTSFGEGLPGVTMSFGLTRARPGDSADEIVRRADALMYEAKRAGRNRIVDDLHPRAVAMPTIVAAESGETP</sequence>
<dbReference type="PROSITE" id="PS50887">
    <property type="entry name" value="GGDEF"/>
    <property type="match status" value="1"/>
</dbReference>
<evidence type="ECO:0000259" key="5">
    <source>
        <dbReference type="PROSITE" id="PS50887"/>
    </source>
</evidence>
<dbReference type="Gene3D" id="3.30.70.270">
    <property type="match status" value="1"/>
</dbReference>
<comment type="catalytic activity">
    <reaction evidence="2">
        <text>2 GTP = 3',3'-c-di-GMP + 2 diphosphate</text>
        <dbReference type="Rhea" id="RHEA:24898"/>
        <dbReference type="ChEBI" id="CHEBI:33019"/>
        <dbReference type="ChEBI" id="CHEBI:37565"/>
        <dbReference type="ChEBI" id="CHEBI:58805"/>
        <dbReference type="EC" id="2.7.7.65"/>
    </reaction>
</comment>
<dbReference type="Pfam" id="PF00990">
    <property type="entry name" value="GGDEF"/>
    <property type="match status" value="1"/>
</dbReference>
<dbReference type="FunFam" id="3.30.70.270:FF:000001">
    <property type="entry name" value="Diguanylate cyclase domain protein"/>
    <property type="match status" value="1"/>
</dbReference>
<evidence type="ECO:0000256" key="4">
    <source>
        <dbReference type="SAM" id="Phobius"/>
    </source>
</evidence>
<dbReference type="PANTHER" id="PTHR45138:SF9">
    <property type="entry name" value="DIGUANYLATE CYCLASE DGCM-RELATED"/>
    <property type="match status" value="1"/>
</dbReference>
<name>A0A6C1B6X9_9RHOO</name>
<keyword evidence="4" id="KW-0472">Membrane</keyword>
<dbReference type="Proteomes" id="UP000501991">
    <property type="component" value="Chromosome"/>
</dbReference>
<dbReference type="CDD" id="cd01949">
    <property type="entry name" value="GGDEF"/>
    <property type="match status" value="1"/>
</dbReference>
<feature type="region of interest" description="Disordered" evidence="3">
    <location>
        <begin position="1"/>
        <end position="32"/>
    </location>
</feature>
<dbReference type="AlphaFoldDB" id="A0A6C1B6X9"/>
<feature type="transmembrane region" description="Helical" evidence="4">
    <location>
        <begin position="177"/>
        <end position="197"/>
    </location>
</feature>
<dbReference type="SMART" id="SM00267">
    <property type="entry name" value="GGDEF"/>
    <property type="match status" value="1"/>
</dbReference>
<organism evidence="6 7">
    <name type="scientific">Nitrogeniibacter mangrovi</name>
    <dbReference type="NCBI Taxonomy" id="2016596"/>
    <lineage>
        <taxon>Bacteria</taxon>
        <taxon>Pseudomonadati</taxon>
        <taxon>Pseudomonadota</taxon>
        <taxon>Betaproteobacteria</taxon>
        <taxon>Rhodocyclales</taxon>
        <taxon>Zoogloeaceae</taxon>
        <taxon>Nitrogeniibacter</taxon>
    </lineage>
</organism>
<dbReference type="GO" id="GO:0052621">
    <property type="term" value="F:diguanylate cyclase activity"/>
    <property type="evidence" value="ECO:0007669"/>
    <property type="project" value="UniProtKB-EC"/>
</dbReference>
<accession>A0A6C1B6X9</accession>
<feature type="transmembrane region" description="Helical" evidence="4">
    <location>
        <begin position="95"/>
        <end position="114"/>
    </location>
</feature>
<dbReference type="EMBL" id="CP048836">
    <property type="protein sequence ID" value="QID19512.1"/>
    <property type="molecule type" value="Genomic_DNA"/>
</dbReference>
<gene>
    <name evidence="6" type="ORF">G3580_18940</name>
</gene>
<dbReference type="SUPFAM" id="SSF55073">
    <property type="entry name" value="Nucleotide cyclase"/>
    <property type="match status" value="1"/>
</dbReference>
<dbReference type="PANTHER" id="PTHR45138">
    <property type="entry name" value="REGULATORY COMPONENTS OF SENSORY TRANSDUCTION SYSTEM"/>
    <property type="match status" value="1"/>
</dbReference>
<proteinExistence type="predicted"/>
<evidence type="ECO:0000313" key="6">
    <source>
        <dbReference type="EMBL" id="QID19512.1"/>
    </source>
</evidence>
<keyword evidence="4" id="KW-1133">Transmembrane helix</keyword>
<feature type="transmembrane region" description="Helical" evidence="4">
    <location>
        <begin position="53"/>
        <end position="83"/>
    </location>
</feature>
<protein>
    <recommendedName>
        <fullName evidence="1">diguanylate cyclase</fullName>
        <ecNumber evidence="1">2.7.7.65</ecNumber>
    </recommendedName>
</protein>
<dbReference type="RefSeq" id="WP_173768191.1">
    <property type="nucleotide sequence ID" value="NZ_CP048836.1"/>
</dbReference>
<evidence type="ECO:0000256" key="3">
    <source>
        <dbReference type="SAM" id="MobiDB-lite"/>
    </source>
</evidence>
<dbReference type="InterPro" id="IPR050469">
    <property type="entry name" value="Diguanylate_Cyclase"/>
</dbReference>
<dbReference type="KEGG" id="azq:G3580_18940"/>
<feature type="domain" description="GGDEF" evidence="5">
    <location>
        <begin position="242"/>
        <end position="372"/>
    </location>
</feature>
<reference evidence="6 7" key="1">
    <citation type="submission" date="2020-02" db="EMBL/GenBank/DDBJ databases">
        <title>Nitrogenibacter mangrovi gen. nov., sp. nov. isolated from mangrove sediment, a denitrifying betaproteobacterium.</title>
        <authorList>
            <person name="Liao H."/>
            <person name="Tian Y."/>
        </authorList>
    </citation>
    <scope>NUCLEOTIDE SEQUENCE [LARGE SCALE GENOMIC DNA]</scope>
    <source>
        <strain evidence="6 7">M9-3-2</strain>
    </source>
</reference>
<feature type="transmembrane region" description="Helical" evidence="4">
    <location>
        <begin position="143"/>
        <end position="171"/>
    </location>
</feature>
<evidence type="ECO:0000313" key="7">
    <source>
        <dbReference type="Proteomes" id="UP000501991"/>
    </source>
</evidence>
<dbReference type="InterPro" id="IPR029787">
    <property type="entry name" value="Nucleotide_cyclase"/>
</dbReference>
<keyword evidence="4" id="KW-0812">Transmembrane</keyword>
<dbReference type="EC" id="2.7.7.65" evidence="1"/>
<keyword evidence="7" id="KW-1185">Reference proteome</keyword>
<dbReference type="InterPro" id="IPR000160">
    <property type="entry name" value="GGDEF_dom"/>
</dbReference>